<dbReference type="OrthoDB" id="9332038at2759"/>
<dbReference type="PANTHER" id="PTHR24058">
    <property type="entry name" value="DUAL SPECIFICITY PROTEIN KINASE"/>
    <property type="match status" value="1"/>
</dbReference>
<comment type="similarity">
    <text evidence="1">Belongs to the protein kinase superfamily. CMGC Ser/Thr protein kinase family. MNB/DYRK subfamily.</text>
</comment>
<dbReference type="PROSITE" id="PS50011">
    <property type="entry name" value="PROTEIN_KINASE_DOM"/>
    <property type="match status" value="1"/>
</dbReference>
<dbReference type="InterPro" id="IPR008271">
    <property type="entry name" value="Ser/Thr_kinase_AS"/>
</dbReference>
<organism evidence="10 11">
    <name type="scientific">Naumovozyma castellii</name>
    <name type="common">Yeast</name>
    <name type="synonym">Saccharomyces castellii</name>
    <dbReference type="NCBI Taxonomy" id="27288"/>
    <lineage>
        <taxon>Eukaryota</taxon>
        <taxon>Fungi</taxon>
        <taxon>Dikarya</taxon>
        <taxon>Ascomycota</taxon>
        <taxon>Saccharomycotina</taxon>
        <taxon>Saccharomycetes</taxon>
        <taxon>Saccharomycetales</taxon>
        <taxon>Saccharomycetaceae</taxon>
        <taxon>Naumovozyma</taxon>
    </lineage>
</organism>
<dbReference type="GO" id="GO:0045893">
    <property type="term" value="P:positive regulation of DNA-templated transcription"/>
    <property type="evidence" value="ECO:0007669"/>
    <property type="project" value="EnsemblFungi"/>
</dbReference>
<dbReference type="RefSeq" id="XP_003678278.1">
    <property type="nucleotide sequence ID" value="XM_003678230.1"/>
</dbReference>
<evidence type="ECO:0000256" key="7">
    <source>
        <dbReference type="PROSITE-ProRule" id="PRU10141"/>
    </source>
</evidence>
<dbReference type="InterPro" id="IPR050494">
    <property type="entry name" value="Ser_Thr_dual-spec_kinase"/>
</dbReference>
<dbReference type="Proteomes" id="UP000001640">
    <property type="component" value="Chromosome 9"/>
</dbReference>
<keyword evidence="4 7" id="KW-0547">Nucleotide-binding</keyword>
<feature type="compositionally biased region" description="Polar residues" evidence="8">
    <location>
        <begin position="17"/>
        <end position="51"/>
    </location>
</feature>
<feature type="compositionally biased region" description="Low complexity" evidence="8">
    <location>
        <begin position="124"/>
        <end position="142"/>
    </location>
</feature>
<keyword evidence="5" id="KW-0418">Kinase</keyword>
<evidence type="ECO:0000256" key="3">
    <source>
        <dbReference type="ARBA" id="ARBA00022679"/>
    </source>
</evidence>
<feature type="compositionally biased region" description="Polar residues" evidence="8">
    <location>
        <begin position="780"/>
        <end position="793"/>
    </location>
</feature>
<protein>
    <recommendedName>
        <fullName evidence="9">Protein kinase domain-containing protein</fullName>
    </recommendedName>
</protein>
<evidence type="ECO:0000256" key="5">
    <source>
        <dbReference type="ARBA" id="ARBA00022777"/>
    </source>
</evidence>
<gene>
    <name evidence="10" type="primary">NCAS0I02680</name>
    <name evidence="10" type="ordered locus">NCAS_0I02680</name>
</gene>
<dbReference type="PROSITE" id="PS00107">
    <property type="entry name" value="PROTEIN_KINASE_ATP"/>
    <property type="match status" value="1"/>
</dbReference>
<dbReference type="GO" id="GO:0010811">
    <property type="term" value="P:positive regulation of cell-substrate adhesion"/>
    <property type="evidence" value="ECO:0007669"/>
    <property type="project" value="EnsemblFungi"/>
</dbReference>
<keyword evidence="2" id="KW-0723">Serine/threonine-protein kinase</keyword>
<dbReference type="InterPro" id="IPR017441">
    <property type="entry name" value="Protein_kinase_ATP_BS"/>
</dbReference>
<feature type="region of interest" description="Disordered" evidence="8">
    <location>
        <begin position="1"/>
        <end position="87"/>
    </location>
</feature>
<evidence type="ECO:0000256" key="1">
    <source>
        <dbReference type="ARBA" id="ARBA00008867"/>
    </source>
</evidence>
<dbReference type="InterPro" id="IPR000719">
    <property type="entry name" value="Prot_kinase_dom"/>
</dbReference>
<reference key="2">
    <citation type="submission" date="2011-08" db="EMBL/GenBank/DDBJ databases">
        <title>Genome sequence of Naumovozyma castellii.</title>
        <authorList>
            <person name="Gordon J.L."/>
            <person name="Armisen D."/>
            <person name="Proux-Wera E."/>
            <person name="OhEigeartaigh S.S."/>
            <person name="Byrne K.P."/>
            <person name="Wolfe K.H."/>
        </authorList>
    </citation>
    <scope>NUCLEOTIDE SEQUENCE</scope>
    <source>
        <strain>Type strain:CBS 4309</strain>
    </source>
</reference>
<dbReference type="Pfam" id="PF00069">
    <property type="entry name" value="Pkinase"/>
    <property type="match status" value="1"/>
</dbReference>
<dbReference type="CDD" id="cd14212">
    <property type="entry name" value="PKc_YAK1"/>
    <property type="match status" value="1"/>
</dbReference>
<proteinExistence type="inferred from homology"/>
<evidence type="ECO:0000256" key="8">
    <source>
        <dbReference type="SAM" id="MobiDB-lite"/>
    </source>
</evidence>
<dbReference type="GeneID" id="96905623"/>
<dbReference type="OMA" id="TRTVYTY"/>
<accession>G0VKA2</accession>
<dbReference type="PROSITE" id="PS00108">
    <property type="entry name" value="PROTEIN_KINASE_ST"/>
    <property type="match status" value="1"/>
</dbReference>
<evidence type="ECO:0000256" key="4">
    <source>
        <dbReference type="ARBA" id="ARBA00022741"/>
    </source>
</evidence>
<dbReference type="SMART" id="SM00220">
    <property type="entry name" value="S_TKc"/>
    <property type="match status" value="1"/>
</dbReference>
<reference evidence="10 11" key="1">
    <citation type="journal article" date="2011" name="Proc. Natl. Acad. Sci. U.S.A.">
        <title>Evolutionary erosion of yeast sex chromosomes by mating-type switching accidents.</title>
        <authorList>
            <person name="Gordon J.L."/>
            <person name="Armisen D."/>
            <person name="Proux-Wera E."/>
            <person name="Oheigeartaigh S.S."/>
            <person name="Byrne K.P."/>
            <person name="Wolfe K.H."/>
        </authorList>
    </citation>
    <scope>NUCLEOTIDE SEQUENCE [LARGE SCALE GENOMIC DNA]</scope>
    <source>
        <strain evidence="11">ATCC 76901 / BCRC 22586 / CBS 4309 / NBRC 1992 / NRRL Y-12630</strain>
    </source>
</reference>
<feature type="region of interest" description="Disordered" evidence="8">
    <location>
        <begin position="767"/>
        <end position="793"/>
    </location>
</feature>
<keyword evidence="6 7" id="KW-0067">ATP-binding</keyword>
<feature type="domain" description="Protein kinase" evidence="9">
    <location>
        <begin position="380"/>
        <end position="723"/>
    </location>
</feature>
<dbReference type="GO" id="GO:0005634">
    <property type="term" value="C:nucleus"/>
    <property type="evidence" value="ECO:0007669"/>
    <property type="project" value="EnsemblFungi"/>
</dbReference>
<dbReference type="KEGG" id="ncs:NCAS_0I02680"/>
<sequence>MTTPNDFASPKEMSPRHANSSESLHNNHQLQQGAADQANNNNNIWKSTFMNQQQQQQQQQNSFAFTNPWSSNNADSTLSPPQQQQQSYNMDMDEDMLESFKRRKSSLVIPPSRAPAPNPFQYDQYNQYGPPQSQQQVPSQQQEINYSHQQQQQLYNAHQYGARLGPSMYQDFQRRQSMAASHLYPNGNGNNITNYSTRTINKNSSITPNTANPSMMAGPSYIPGGLSNDNSMVSPFRRLSAYPTTNIHTPATANLQPPYKQLRRTGEEQQQQQQPKPLIIPSMKVCKNRNDLNPITNPTPKFRRASLNSKTISPLLALTKNLITTYQLCSPDFTYKPSKNPKRVLTKPSEGKFNNGFDNVNSDYILYVNDVLGSEQNRKYLVLDILGQGTFGQVVKCQNLTTKEILAVKVIKSRSEYLNQSITEAKILELINNKIDPENKHHFLRMYDSFIHKNHLCLVFELLSNNLYELLKQNQFHGLSIQLIRIFTKQMLESLCVLKDSKLIHCDLKPENILLCSPDKPALKIIDFGSSCEETRTVYTYIQSRFYRAPEIILGIPYSTSIDMWSLGCIVAELFLGIPIFPGSSEYNQLTRIVDTLGYPPNWMIDMGKNSGKFLKRVIDEDDEDDEEGTTKVTKKFELKTLEEFNMDFPDAKEEPGKKYFKWNKLHDIIKNYRISKSIQNNPRAVEQEMANRECLNHFLEGILNINPLARWTPQQASMHPFVTQQPFTGEWYPPGSSVNMIHRQNTTNKQERKNDGVLENNFDAKLTVPSKNGEPVARNKSTSNEFNKLSIE</sequence>
<dbReference type="GO" id="GO:0005524">
    <property type="term" value="F:ATP binding"/>
    <property type="evidence" value="ECO:0007669"/>
    <property type="project" value="UniProtKB-UniRule"/>
</dbReference>
<dbReference type="GO" id="GO:0004674">
    <property type="term" value="F:protein serine/threonine kinase activity"/>
    <property type="evidence" value="ECO:0007669"/>
    <property type="project" value="UniProtKB-KW"/>
</dbReference>
<dbReference type="PANTHER" id="PTHR24058:SF17">
    <property type="entry name" value="HOMEODOMAIN INTERACTING PROTEIN KINASE, ISOFORM D"/>
    <property type="match status" value="1"/>
</dbReference>
<dbReference type="InterPro" id="IPR011009">
    <property type="entry name" value="Kinase-like_dom_sf"/>
</dbReference>
<evidence type="ECO:0000256" key="6">
    <source>
        <dbReference type="ARBA" id="ARBA00022840"/>
    </source>
</evidence>
<keyword evidence="3" id="KW-0808">Transferase</keyword>
<dbReference type="GO" id="GO:0141156">
    <property type="term" value="P:cAMP/PKA signal transduction"/>
    <property type="evidence" value="ECO:0007669"/>
    <property type="project" value="EnsemblFungi"/>
</dbReference>
<dbReference type="GO" id="GO:0005737">
    <property type="term" value="C:cytoplasm"/>
    <property type="evidence" value="ECO:0007669"/>
    <property type="project" value="EnsemblFungi"/>
</dbReference>
<dbReference type="HOGENOM" id="CLU_000288_88_4_1"/>
<feature type="compositionally biased region" description="Polar residues" evidence="8">
    <location>
        <begin position="61"/>
        <end position="78"/>
    </location>
</feature>
<dbReference type="eggNOG" id="KOG0667">
    <property type="taxonomic scope" value="Eukaryota"/>
</dbReference>
<dbReference type="SUPFAM" id="SSF56112">
    <property type="entry name" value="Protein kinase-like (PK-like)"/>
    <property type="match status" value="1"/>
</dbReference>
<name>G0VKA2_NAUCA</name>
<dbReference type="Gene3D" id="1.10.510.10">
    <property type="entry name" value="Transferase(Phosphotransferase) domain 1"/>
    <property type="match status" value="1"/>
</dbReference>
<dbReference type="GO" id="GO:0004713">
    <property type="term" value="F:protein tyrosine kinase activity"/>
    <property type="evidence" value="ECO:0007669"/>
    <property type="project" value="EnsemblFungi"/>
</dbReference>
<feature type="binding site" evidence="7">
    <location>
        <position position="409"/>
    </location>
    <ligand>
        <name>ATP</name>
        <dbReference type="ChEBI" id="CHEBI:30616"/>
    </ligand>
</feature>
<evidence type="ECO:0000313" key="10">
    <source>
        <dbReference type="EMBL" id="CCC71936.1"/>
    </source>
</evidence>
<evidence type="ECO:0000313" key="11">
    <source>
        <dbReference type="Proteomes" id="UP000001640"/>
    </source>
</evidence>
<keyword evidence="11" id="KW-1185">Reference proteome</keyword>
<dbReference type="Gene3D" id="3.30.200.20">
    <property type="entry name" value="Phosphorylase Kinase, domain 1"/>
    <property type="match status" value="1"/>
</dbReference>
<dbReference type="STRING" id="1064592.G0VKA2"/>
<feature type="region of interest" description="Disordered" evidence="8">
    <location>
        <begin position="105"/>
        <end position="151"/>
    </location>
</feature>
<dbReference type="AlphaFoldDB" id="G0VKA2"/>
<evidence type="ECO:0000259" key="9">
    <source>
        <dbReference type="PROSITE" id="PS50011"/>
    </source>
</evidence>
<dbReference type="InParanoid" id="G0VKA2"/>
<dbReference type="EMBL" id="HE576760">
    <property type="protein sequence ID" value="CCC71936.1"/>
    <property type="molecule type" value="Genomic_DNA"/>
</dbReference>
<dbReference type="FunCoup" id="G0VKA2">
    <property type="interactions" value="433"/>
</dbReference>
<evidence type="ECO:0000256" key="2">
    <source>
        <dbReference type="ARBA" id="ARBA00022527"/>
    </source>
</evidence>
<dbReference type="FunFam" id="3.30.200.20:FF:000087">
    <property type="entry name" value="Dual specificity tyrosine-phosphorylation-regulated kinase 1A"/>
    <property type="match status" value="1"/>
</dbReference>